<dbReference type="RefSeq" id="WP_139323177.1">
    <property type="nucleotide sequence ID" value="NZ_MSTI01000166.1"/>
</dbReference>
<gene>
    <name evidence="13" type="ORF">BOO71_0014119</name>
</gene>
<dbReference type="SUPFAM" id="SSF55874">
    <property type="entry name" value="ATPase domain of HSP90 chaperone/DNA topoisomerase II/histidine kinase"/>
    <property type="match status" value="1"/>
</dbReference>
<keyword evidence="3" id="KW-0597">Phosphoprotein</keyword>
<evidence type="ECO:0000256" key="9">
    <source>
        <dbReference type="SAM" id="Coils"/>
    </source>
</evidence>
<dbReference type="PANTHER" id="PTHR24421">
    <property type="entry name" value="NITRATE/NITRITE SENSOR PROTEIN NARX-RELATED"/>
    <property type="match status" value="1"/>
</dbReference>
<evidence type="ECO:0000256" key="6">
    <source>
        <dbReference type="ARBA" id="ARBA00022777"/>
    </source>
</evidence>
<keyword evidence="11" id="KW-1133">Transmembrane helix</keyword>
<dbReference type="Pfam" id="PF07730">
    <property type="entry name" value="HisKA_3"/>
    <property type="match status" value="1"/>
</dbReference>
<dbReference type="GO" id="GO:0016020">
    <property type="term" value="C:membrane"/>
    <property type="evidence" value="ECO:0007669"/>
    <property type="project" value="InterPro"/>
</dbReference>
<dbReference type="GO" id="GO:0000155">
    <property type="term" value="F:phosphorelay sensor kinase activity"/>
    <property type="evidence" value="ECO:0007669"/>
    <property type="project" value="InterPro"/>
</dbReference>
<evidence type="ECO:0000256" key="4">
    <source>
        <dbReference type="ARBA" id="ARBA00022679"/>
    </source>
</evidence>
<keyword evidence="14" id="KW-1185">Reference proteome</keyword>
<evidence type="ECO:0000256" key="2">
    <source>
        <dbReference type="ARBA" id="ARBA00012438"/>
    </source>
</evidence>
<protein>
    <recommendedName>
        <fullName evidence="2">histidine kinase</fullName>
        <ecNumber evidence="2">2.7.13.3</ecNumber>
    </recommendedName>
</protein>
<organism evidence="13 14">
    <name type="scientific">Deinococcus marmoris</name>
    <dbReference type="NCBI Taxonomy" id="249408"/>
    <lineage>
        <taxon>Bacteria</taxon>
        <taxon>Thermotogati</taxon>
        <taxon>Deinococcota</taxon>
        <taxon>Deinococci</taxon>
        <taxon>Deinococcales</taxon>
        <taxon>Deinococcaceae</taxon>
        <taxon>Deinococcus</taxon>
    </lineage>
</organism>
<sequence>MEALRSGWALVACLPALILFWRWPPHLQPPHLQPQRLLFWQRGVLLALIPLGIASVQVAQSQAAFGPVWWPLLTLWAVGISYVLTLIRTDDLDTVDLDTGRLPSKAFERLLLVSLLATTASLLILSPSLQFFVAVTTMLFLGMHQPLGWHLRYTLPIVAVFVWLFSLTASPSPGLLDALSNAAGLLMTAVFGVLLRRSRQLVEELETANTKLALQAAQAEELAVLRERSRLARELHDTLGHALTTITVQLEAAELSLERRPDKARILLGQSRELSRAATSELRLSLSDLRSEVSPSTPDQSMLAQLSVLAQPEGLPAVQLNLTDVQLSPQQQHALIRIASEAVQNARRHAHARQISVELRQTPQDTRLSVSDDGQGFDTRQPTAPGHYGLAGMRERLVLLGGQLEIDSSPGGGTRVVARLPRSLAFSEANIL</sequence>
<evidence type="ECO:0000256" key="1">
    <source>
        <dbReference type="ARBA" id="ARBA00000085"/>
    </source>
</evidence>
<keyword evidence="5" id="KW-0547">Nucleotide-binding</keyword>
<evidence type="ECO:0000256" key="8">
    <source>
        <dbReference type="ARBA" id="ARBA00023012"/>
    </source>
</evidence>
<dbReference type="Gene3D" id="1.20.5.1930">
    <property type="match status" value="1"/>
</dbReference>
<dbReference type="InterPro" id="IPR050482">
    <property type="entry name" value="Sensor_HK_TwoCompSys"/>
</dbReference>
<dbReference type="GO" id="GO:0046983">
    <property type="term" value="F:protein dimerization activity"/>
    <property type="evidence" value="ECO:0007669"/>
    <property type="project" value="InterPro"/>
</dbReference>
<keyword evidence="9" id="KW-0175">Coiled coil</keyword>
<evidence type="ECO:0000256" key="5">
    <source>
        <dbReference type="ARBA" id="ARBA00022741"/>
    </source>
</evidence>
<dbReference type="GO" id="GO:0005524">
    <property type="term" value="F:ATP binding"/>
    <property type="evidence" value="ECO:0007669"/>
    <property type="project" value="UniProtKB-KW"/>
</dbReference>
<keyword evidence="8" id="KW-0902">Two-component regulatory system</keyword>
<comment type="caution">
    <text evidence="13">The sequence shown here is derived from an EMBL/GenBank/DDBJ whole genome shotgun (WGS) entry which is preliminary data.</text>
</comment>
<dbReference type="InterPro" id="IPR003594">
    <property type="entry name" value="HATPase_dom"/>
</dbReference>
<keyword evidence="11" id="KW-0472">Membrane</keyword>
<keyword evidence="7" id="KW-0067">ATP-binding</keyword>
<evidence type="ECO:0000313" key="13">
    <source>
        <dbReference type="EMBL" id="OLV15693.1"/>
    </source>
</evidence>
<dbReference type="STRING" id="249408.BOO71_0014119"/>
<feature type="region of interest" description="Disordered" evidence="10">
    <location>
        <begin position="366"/>
        <end position="388"/>
    </location>
</feature>
<evidence type="ECO:0000259" key="12">
    <source>
        <dbReference type="PROSITE" id="PS50109"/>
    </source>
</evidence>
<dbReference type="Gene3D" id="3.30.565.10">
    <property type="entry name" value="Histidine kinase-like ATPase, C-terminal domain"/>
    <property type="match status" value="1"/>
</dbReference>
<accession>A0A1U7NRZ1</accession>
<feature type="transmembrane region" description="Helical" evidence="11">
    <location>
        <begin position="37"/>
        <end position="56"/>
    </location>
</feature>
<dbReference type="EC" id="2.7.13.3" evidence="2"/>
<feature type="transmembrane region" description="Helical" evidence="11">
    <location>
        <begin position="153"/>
        <end position="172"/>
    </location>
</feature>
<dbReference type="Proteomes" id="UP000186607">
    <property type="component" value="Unassembled WGS sequence"/>
</dbReference>
<evidence type="ECO:0000256" key="3">
    <source>
        <dbReference type="ARBA" id="ARBA00022553"/>
    </source>
</evidence>
<dbReference type="EMBL" id="MSTI01000166">
    <property type="protein sequence ID" value="OLV15693.1"/>
    <property type="molecule type" value="Genomic_DNA"/>
</dbReference>
<feature type="domain" description="Histidine kinase" evidence="12">
    <location>
        <begin position="335"/>
        <end position="424"/>
    </location>
</feature>
<evidence type="ECO:0000256" key="10">
    <source>
        <dbReference type="SAM" id="MobiDB-lite"/>
    </source>
</evidence>
<keyword evidence="11" id="KW-0812">Transmembrane</keyword>
<keyword evidence="6 13" id="KW-0418">Kinase</keyword>
<feature type="transmembrane region" description="Helical" evidence="11">
    <location>
        <begin position="68"/>
        <end position="87"/>
    </location>
</feature>
<dbReference type="OrthoDB" id="65627at2"/>
<dbReference type="SMART" id="SM00387">
    <property type="entry name" value="HATPase_c"/>
    <property type="match status" value="1"/>
</dbReference>
<dbReference type="InterPro" id="IPR036890">
    <property type="entry name" value="HATPase_C_sf"/>
</dbReference>
<feature type="coiled-coil region" evidence="9">
    <location>
        <begin position="195"/>
        <end position="222"/>
    </location>
</feature>
<evidence type="ECO:0000256" key="11">
    <source>
        <dbReference type="SAM" id="Phobius"/>
    </source>
</evidence>
<dbReference type="Pfam" id="PF02518">
    <property type="entry name" value="HATPase_c"/>
    <property type="match status" value="1"/>
</dbReference>
<keyword evidence="4" id="KW-0808">Transferase</keyword>
<proteinExistence type="predicted"/>
<name>A0A1U7NRZ1_9DEIO</name>
<dbReference type="InterPro" id="IPR011712">
    <property type="entry name" value="Sig_transdc_His_kin_sub3_dim/P"/>
</dbReference>
<dbReference type="InterPro" id="IPR005467">
    <property type="entry name" value="His_kinase_dom"/>
</dbReference>
<dbReference type="PANTHER" id="PTHR24421:SF10">
    <property type="entry name" value="NITRATE_NITRITE SENSOR PROTEIN NARQ"/>
    <property type="match status" value="1"/>
</dbReference>
<evidence type="ECO:0000313" key="14">
    <source>
        <dbReference type="Proteomes" id="UP000186607"/>
    </source>
</evidence>
<feature type="transmembrane region" description="Helical" evidence="11">
    <location>
        <begin position="7"/>
        <end position="25"/>
    </location>
</feature>
<feature type="transmembrane region" description="Helical" evidence="11">
    <location>
        <begin position="110"/>
        <end position="141"/>
    </location>
</feature>
<evidence type="ECO:0000256" key="7">
    <source>
        <dbReference type="ARBA" id="ARBA00022840"/>
    </source>
</evidence>
<dbReference type="AlphaFoldDB" id="A0A1U7NRZ1"/>
<comment type="catalytic activity">
    <reaction evidence="1">
        <text>ATP + protein L-histidine = ADP + protein N-phospho-L-histidine.</text>
        <dbReference type="EC" id="2.7.13.3"/>
    </reaction>
</comment>
<dbReference type="PROSITE" id="PS50109">
    <property type="entry name" value="HIS_KIN"/>
    <property type="match status" value="1"/>
</dbReference>
<reference evidence="13 14" key="1">
    <citation type="submission" date="2017-01" db="EMBL/GenBank/DDBJ databases">
        <title>Genome Analysis of Deinococcus marmoris KOPRI26562.</title>
        <authorList>
            <person name="Kim J.H."/>
            <person name="Oh H.-M."/>
        </authorList>
    </citation>
    <scope>NUCLEOTIDE SEQUENCE [LARGE SCALE GENOMIC DNA]</scope>
    <source>
        <strain evidence="13 14">KOPRI26562</strain>
    </source>
</reference>
<feature type="transmembrane region" description="Helical" evidence="11">
    <location>
        <begin position="178"/>
        <end position="195"/>
    </location>
</feature>
<dbReference type="CDD" id="cd16917">
    <property type="entry name" value="HATPase_UhpB-NarQ-NarX-like"/>
    <property type="match status" value="1"/>
</dbReference>